<evidence type="ECO:0000256" key="1">
    <source>
        <dbReference type="SAM" id="Phobius"/>
    </source>
</evidence>
<evidence type="ECO:0000313" key="7">
    <source>
        <dbReference type="Proteomes" id="UP000423257"/>
    </source>
</evidence>
<keyword evidence="6" id="KW-1185">Reference proteome</keyword>
<protein>
    <submittedName>
        <fullName evidence="4">Uncharacterized protein</fullName>
    </submittedName>
</protein>
<keyword evidence="1" id="KW-0812">Transmembrane</keyword>
<keyword evidence="1" id="KW-0472">Membrane</keyword>
<organism evidence="4 5">
    <name type="scientific">Pseudomonas palleroniana</name>
    <dbReference type="NCBI Taxonomy" id="191390"/>
    <lineage>
        <taxon>Bacteria</taxon>
        <taxon>Pseudomonadati</taxon>
        <taxon>Pseudomonadota</taxon>
        <taxon>Gammaproteobacteria</taxon>
        <taxon>Pseudomonadales</taxon>
        <taxon>Pseudomonadaceae</taxon>
        <taxon>Pseudomonas</taxon>
    </lineage>
</organism>
<evidence type="ECO:0000313" key="3">
    <source>
        <dbReference type="EMBL" id="PTC31816.1"/>
    </source>
</evidence>
<evidence type="ECO:0000313" key="6">
    <source>
        <dbReference type="Proteomes" id="UP000240476"/>
    </source>
</evidence>
<sequence length="85" mass="9423">MKLFSASDDHAVSHAADLNDYTLADRWADFDGHLDVMKLVTYPPGKPLVKFSSISSYIILALKLFGFYVMFSLELLIVNQPAGAN</sequence>
<reference evidence="4 5" key="1">
    <citation type="submission" date="2016-10" db="EMBL/GenBank/DDBJ databases">
        <authorList>
            <person name="de Groot N.N."/>
        </authorList>
    </citation>
    <scope>NUCLEOTIDE SEQUENCE [LARGE SCALE GENOMIC DNA]</scope>
    <source>
        <strain evidence="4 5">BS3265</strain>
    </source>
</reference>
<keyword evidence="1" id="KW-1133">Transmembrane helix</keyword>
<dbReference type="Proteomes" id="UP000199129">
    <property type="component" value="Unassembled WGS sequence"/>
</dbReference>
<gene>
    <name evidence="3" type="ORF">C9383_02060</name>
    <name evidence="2" type="ORF">F7R03_19180</name>
    <name evidence="4" type="ORF">SAMN04490198_0592</name>
</gene>
<dbReference type="EMBL" id="FNUA01000002">
    <property type="protein sequence ID" value="SEE12299.1"/>
    <property type="molecule type" value="Genomic_DNA"/>
</dbReference>
<evidence type="ECO:0000313" key="4">
    <source>
        <dbReference type="EMBL" id="SEE12299.1"/>
    </source>
</evidence>
<dbReference type="Proteomes" id="UP000423257">
    <property type="component" value="Unassembled WGS sequence"/>
</dbReference>
<dbReference type="EMBL" id="VZPQ01000012">
    <property type="protein sequence ID" value="KAB0565137.1"/>
    <property type="molecule type" value="Genomic_DNA"/>
</dbReference>
<evidence type="ECO:0000313" key="2">
    <source>
        <dbReference type="EMBL" id="KAB0565137.1"/>
    </source>
</evidence>
<proteinExistence type="predicted"/>
<dbReference type="AlphaFoldDB" id="A0A1H5G9J0"/>
<accession>A0A1H5G9J0</accession>
<name>A0A1H5G9J0_9PSED</name>
<dbReference type="EMBL" id="PYWX01000007">
    <property type="protein sequence ID" value="PTC31816.1"/>
    <property type="molecule type" value="Genomic_DNA"/>
</dbReference>
<reference evidence="3 6" key="2">
    <citation type="submission" date="2018-03" db="EMBL/GenBank/DDBJ databases">
        <title>Draft genome sequence of the type strain of Pseudomonas palleroniana LMG 23076, isolated from rice in Cameroon.</title>
        <authorList>
            <person name="Tambong J.T."/>
        </authorList>
    </citation>
    <scope>NUCLEOTIDE SEQUENCE [LARGE SCALE GENOMIC DNA]</scope>
    <source>
        <strain evidence="3 6">LMG 23076</strain>
    </source>
</reference>
<feature type="transmembrane region" description="Helical" evidence="1">
    <location>
        <begin position="54"/>
        <end position="78"/>
    </location>
</feature>
<dbReference type="Proteomes" id="UP000240476">
    <property type="component" value="Unassembled WGS sequence"/>
</dbReference>
<dbReference type="RefSeq" id="WP_090366066.1">
    <property type="nucleotide sequence ID" value="NZ_FNUA01000002.1"/>
</dbReference>
<evidence type="ECO:0000313" key="5">
    <source>
        <dbReference type="Proteomes" id="UP000199129"/>
    </source>
</evidence>
<reference evidence="2 7" key="3">
    <citation type="submission" date="2019-09" db="EMBL/GenBank/DDBJ databases">
        <title>Draft genome sequences of 48 bacterial type strains from the CCUG.</title>
        <authorList>
            <person name="Tunovic T."/>
            <person name="Pineiro-Iglesias B."/>
            <person name="Unosson C."/>
            <person name="Inganas E."/>
            <person name="Ohlen M."/>
            <person name="Cardew S."/>
            <person name="Jensie-Markopoulos S."/>
            <person name="Salva-Serra F."/>
            <person name="Jaen-Luchoro D."/>
            <person name="Karlsson R."/>
            <person name="Svensson-Stadler L."/>
            <person name="Chun J."/>
            <person name="Moore E."/>
        </authorList>
    </citation>
    <scope>NUCLEOTIDE SEQUENCE [LARGE SCALE GENOMIC DNA]</scope>
    <source>
        <strain evidence="2 7">CCUG 51524</strain>
    </source>
</reference>